<keyword evidence="1" id="KW-0175">Coiled coil</keyword>
<evidence type="ECO:0000256" key="2">
    <source>
        <dbReference type="SAM" id="MobiDB-lite"/>
    </source>
</evidence>
<feature type="compositionally biased region" description="Basic residues" evidence="2">
    <location>
        <begin position="190"/>
        <end position="200"/>
    </location>
</feature>
<name>A0A5K1JSE8_9APHY</name>
<dbReference type="EMBL" id="LR723688">
    <property type="protein sequence ID" value="VWO93935.1"/>
    <property type="molecule type" value="Genomic_DNA"/>
</dbReference>
<sequence>MVSSDYGQAGLPYFEKLVSNIAGYTKSHSTSTCVIITRPPEIIACFCLADVPAELFVIFDSHPRPEKHPQGAAFIFKNSIRSTAEYLSELLRYDERLLSDSTVQWQAQLLAHCSGDIFVARPNGPTSSQWAEIALDASMEVLKLRARVRALETDNETLESDKQQLNDEVSKLDDKVLELDDELVRLRAKHERIRSSRHHNTGTPSPRTEVSVRNASSHRRLAHSQPASHTSNYHASDAFAMELQRSFDAEDRELKQQMKRLKETQPTFFDCELDDAAIQQLGLNEKQYEIFNEMQMARFSTIIHCRKCLNTIFVDKGEYQEAQEIVCPLPRCGYAWCKLCSQPIEIGGVKHSCDGTFELNHLMRQRGWKHCPGCQTPAEKIDGCNHMTCMSPGCNTFDIITVA</sequence>
<evidence type="ECO:0008006" key="4">
    <source>
        <dbReference type="Google" id="ProtNLM"/>
    </source>
</evidence>
<feature type="coiled-coil region" evidence="1">
    <location>
        <begin position="141"/>
        <end position="189"/>
    </location>
</feature>
<feature type="region of interest" description="Disordered" evidence="2">
    <location>
        <begin position="190"/>
        <end position="233"/>
    </location>
</feature>
<gene>
    <name evidence="3" type="primary">I1RU69</name>
</gene>
<dbReference type="AlphaFoldDB" id="A0A5K1JSE8"/>
<evidence type="ECO:0000256" key="1">
    <source>
        <dbReference type="SAM" id="Coils"/>
    </source>
</evidence>
<reference evidence="3" key="1">
    <citation type="submission" date="2019-10" db="EMBL/GenBank/DDBJ databases">
        <authorList>
            <person name="Nor Muhammad N."/>
        </authorList>
    </citation>
    <scope>NUCLEOTIDE SEQUENCE</scope>
</reference>
<protein>
    <recommendedName>
        <fullName evidence="4">RING-type domain-containing protein</fullName>
    </recommendedName>
</protein>
<dbReference type="SUPFAM" id="SSF57850">
    <property type="entry name" value="RING/U-box"/>
    <property type="match status" value="1"/>
</dbReference>
<proteinExistence type="predicted"/>
<accession>A0A5K1JSE8</accession>
<organism evidence="3">
    <name type="scientific">Ganoderma boninense</name>
    <dbReference type="NCBI Taxonomy" id="34458"/>
    <lineage>
        <taxon>Eukaryota</taxon>
        <taxon>Fungi</taxon>
        <taxon>Dikarya</taxon>
        <taxon>Basidiomycota</taxon>
        <taxon>Agaricomycotina</taxon>
        <taxon>Agaricomycetes</taxon>
        <taxon>Polyporales</taxon>
        <taxon>Polyporaceae</taxon>
        <taxon>Ganoderma</taxon>
    </lineage>
</organism>
<evidence type="ECO:0000313" key="3">
    <source>
        <dbReference type="EMBL" id="VWO93935.1"/>
    </source>
</evidence>
<dbReference type="Gene3D" id="1.20.120.1750">
    <property type="match status" value="1"/>
</dbReference>
<feature type="compositionally biased region" description="Polar residues" evidence="2">
    <location>
        <begin position="201"/>
        <end position="215"/>
    </location>
</feature>